<dbReference type="Proteomes" id="UP000515292">
    <property type="component" value="Chromosome"/>
</dbReference>
<dbReference type="RefSeq" id="WP_182294577.1">
    <property type="nucleotide sequence ID" value="NZ_CP059851.1"/>
</dbReference>
<reference evidence="2 3" key="1">
    <citation type="submission" date="2020-07" db="EMBL/GenBank/DDBJ databases">
        <title>Complete genome sequence for Sandaracinobacter sp. M6.</title>
        <authorList>
            <person name="Tang Y."/>
            <person name="Liu Q."/>
            <person name="Guo Z."/>
            <person name="Lei P."/>
            <person name="Huang B."/>
        </authorList>
    </citation>
    <scope>NUCLEOTIDE SEQUENCE [LARGE SCALE GENOMIC DNA]</scope>
    <source>
        <strain evidence="2 3">M6</strain>
    </source>
</reference>
<proteinExistence type="predicted"/>
<dbReference type="InterPro" id="IPR052897">
    <property type="entry name" value="Sec-Metab_Biosynth_Hydrolase"/>
</dbReference>
<sequence length="233" mass="24461">MADIILVHGAWHGGWCWRDVAADLRGRGHRVLVPTLTGMGERVHLLSAETGVVQHAADIMAVAEAEEVREATLAVHSYGGMPGALATAHPAIARLVLVDAVPAVPGQSLLSGAPAEAVEAARARLVSGGLALPPLDPTEFDVPADHPGYPWVKRRLTPLPWRCLADELPALPDRHAAVPKTYVEAAGNSLDGPRRGLAQARAAGWPVVTIDSGHDLPVTAPAELAAVIDRLSR</sequence>
<dbReference type="EMBL" id="CP059851">
    <property type="protein sequence ID" value="QMW21731.1"/>
    <property type="molecule type" value="Genomic_DNA"/>
</dbReference>
<gene>
    <name evidence="2" type="ORF">H3309_09960</name>
</gene>
<dbReference type="PANTHER" id="PTHR37017:SF11">
    <property type="entry name" value="ESTERASE_LIPASE_THIOESTERASE DOMAIN-CONTAINING PROTEIN"/>
    <property type="match status" value="1"/>
</dbReference>
<dbReference type="KEGG" id="sand:H3309_09960"/>
<keyword evidence="2" id="KW-0378">Hydrolase</keyword>
<dbReference type="SUPFAM" id="SSF53474">
    <property type="entry name" value="alpha/beta-Hydrolases"/>
    <property type="match status" value="1"/>
</dbReference>
<dbReference type="PANTHER" id="PTHR37017">
    <property type="entry name" value="AB HYDROLASE-1 DOMAIN-CONTAINING PROTEIN-RELATED"/>
    <property type="match status" value="1"/>
</dbReference>
<dbReference type="InterPro" id="IPR029058">
    <property type="entry name" value="AB_hydrolase_fold"/>
</dbReference>
<accession>A0A7G5IED9</accession>
<protein>
    <submittedName>
        <fullName evidence="2">Alpha/beta hydrolase</fullName>
    </submittedName>
</protein>
<dbReference type="Gene3D" id="3.40.50.1820">
    <property type="entry name" value="alpha/beta hydrolase"/>
    <property type="match status" value="1"/>
</dbReference>
<evidence type="ECO:0000313" key="3">
    <source>
        <dbReference type="Proteomes" id="UP000515292"/>
    </source>
</evidence>
<dbReference type="InterPro" id="IPR000073">
    <property type="entry name" value="AB_hydrolase_1"/>
</dbReference>
<dbReference type="AlphaFoldDB" id="A0A7G5IED9"/>
<name>A0A7G5IED9_9SPHN</name>
<dbReference type="Pfam" id="PF12697">
    <property type="entry name" value="Abhydrolase_6"/>
    <property type="match status" value="1"/>
</dbReference>
<keyword evidence="3" id="KW-1185">Reference proteome</keyword>
<dbReference type="GO" id="GO:0016787">
    <property type="term" value="F:hydrolase activity"/>
    <property type="evidence" value="ECO:0007669"/>
    <property type="project" value="UniProtKB-KW"/>
</dbReference>
<organism evidence="2 3">
    <name type="scientific">Sandaracinobacteroides saxicola</name>
    <dbReference type="NCBI Taxonomy" id="2759707"/>
    <lineage>
        <taxon>Bacteria</taxon>
        <taxon>Pseudomonadati</taxon>
        <taxon>Pseudomonadota</taxon>
        <taxon>Alphaproteobacteria</taxon>
        <taxon>Sphingomonadales</taxon>
        <taxon>Sphingosinicellaceae</taxon>
        <taxon>Sandaracinobacteroides</taxon>
    </lineage>
</organism>
<evidence type="ECO:0000313" key="2">
    <source>
        <dbReference type="EMBL" id="QMW21731.1"/>
    </source>
</evidence>
<feature type="domain" description="AB hydrolase-1" evidence="1">
    <location>
        <begin position="4"/>
        <end position="226"/>
    </location>
</feature>
<evidence type="ECO:0000259" key="1">
    <source>
        <dbReference type="Pfam" id="PF12697"/>
    </source>
</evidence>